<dbReference type="CDD" id="cd05566">
    <property type="entry name" value="PTS_IIB_galactitol"/>
    <property type="match status" value="1"/>
</dbReference>
<dbReference type="PROSITE" id="PS51099">
    <property type="entry name" value="PTS_EIIB_TYPE_2"/>
    <property type="match status" value="1"/>
</dbReference>
<dbReference type="InterPro" id="IPR036095">
    <property type="entry name" value="PTS_EIIB-like_sf"/>
</dbReference>
<dbReference type="SUPFAM" id="SSF52794">
    <property type="entry name" value="PTS system IIB component-like"/>
    <property type="match status" value="1"/>
</dbReference>
<dbReference type="InterPro" id="IPR013011">
    <property type="entry name" value="PTS_EIIB_2"/>
</dbReference>
<evidence type="ECO:0000256" key="1">
    <source>
        <dbReference type="ARBA" id="ARBA00022679"/>
    </source>
</evidence>
<evidence type="ECO:0000259" key="2">
    <source>
        <dbReference type="PROSITE" id="PS51099"/>
    </source>
</evidence>
<dbReference type="EMBL" id="JARPYI010000001">
    <property type="protein sequence ID" value="MDT2598183.1"/>
    <property type="molecule type" value="Genomic_DNA"/>
</dbReference>
<evidence type="ECO:0000313" key="3">
    <source>
        <dbReference type="EMBL" id="MDT2598183.1"/>
    </source>
</evidence>
<comment type="caution">
    <text evidence="3">The sequence shown here is derived from an EMBL/GenBank/DDBJ whole genome shotgun (WGS) entry which is preliminary data.</text>
</comment>
<dbReference type="Proteomes" id="UP001252875">
    <property type="component" value="Unassembled WGS sequence"/>
</dbReference>
<dbReference type="Pfam" id="PF02302">
    <property type="entry name" value="PTS_IIB"/>
    <property type="match status" value="1"/>
</dbReference>
<dbReference type="RefSeq" id="WP_242551129.1">
    <property type="nucleotide sequence ID" value="NZ_BJED01000001.1"/>
</dbReference>
<name>A0ABU3ETI7_9ENTE</name>
<feature type="domain" description="PTS EIIB type-2" evidence="2">
    <location>
        <begin position="4"/>
        <end position="97"/>
    </location>
</feature>
<proteinExistence type="predicted"/>
<accession>A0ABU3ETI7</accession>
<sequence length="97" mass="10631">MEKKNILVVCGNGAATSTMVLQTLKEMFDEKGVRVELAQKKVQEVNELIKDDYYDMVVSTSGTDFVNPHSIPVFSGVPLLTGLGKEQMLDDVLAALK</sequence>
<reference evidence="3 4" key="1">
    <citation type="submission" date="2023-03" db="EMBL/GenBank/DDBJ databases">
        <authorList>
            <person name="Shen W."/>
            <person name="Cai J."/>
        </authorList>
    </citation>
    <scope>NUCLEOTIDE SEQUENCE [LARGE SCALE GENOMIC DNA]</scope>
    <source>
        <strain evidence="3 4">D6-4</strain>
    </source>
</reference>
<evidence type="ECO:0000313" key="4">
    <source>
        <dbReference type="Proteomes" id="UP001252875"/>
    </source>
</evidence>
<keyword evidence="1" id="KW-0808">Transferase</keyword>
<keyword evidence="3" id="KW-0813">Transport</keyword>
<keyword evidence="4" id="KW-1185">Reference proteome</keyword>
<dbReference type="InterPro" id="IPR003501">
    <property type="entry name" value="PTS_EIIB_2/3"/>
</dbReference>
<keyword evidence="3" id="KW-0762">Sugar transport</keyword>
<dbReference type="Gene3D" id="3.40.50.2300">
    <property type="match status" value="1"/>
</dbReference>
<organism evidence="3 4">
    <name type="scientific">Enterococcus hulanensis</name>
    <dbReference type="NCBI Taxonomy" id="2559929"/>
    <lineage>
        <taxon>Bacteria</taxon>
        <taxon>Bacillati</taxon>
        <taxon>Bacillota</taxon>
        <taxon>Bacilli</taxon>
        <taxon>Lactobacillales</taxon>
        <taxon>Enterococcaceae</taxon>
        <taxon>Enterococcus</taxon>
    </lineage>
</organism>
<protein>
    <submittedName>
        <fullName evidence="3">PTS sugar transporter subunit IIB</fullName>
    </submittedName>
</protein>
<gene>
    <name evidence="3" type="ORF">P7D85_00265</name>
</gene>